<reference evidence="2" key="1">
    <citation type="journal article" date="2019" name="Int. J. Syst. Evol. Microbiol.">
        <title>The Global Catalogue of Microorganisms (GCM) 10K type strain sequencing project: providing services to taxonomists for standard genome sequencing and annotation.</title>
        <authorList>
            <consortium name="The Broad Institute Genomics Platform"/>
            <consortium name="The Broad Institute Genome Sequencing Center for Infectious Disease"/>
            <person name="Wu L."/>
            <person name="Ma J."/>
        </authorList>
    </citation>
    <scope>NUCLEOTIDE SEQUENCE [LARGE SCALE GENOMIC DNA]</scope>
    <source>
        <strain evidence="2">JCM 18303</strain>
    </source>
</reference>
<dbReference type="Proteomes" id="UP001428817">
    <property type="component" value="Unassembled WGS sequence"/>
</dbReference>
<organism evidence="1 2">
    <name type="scientific">Pseudonocardia eucalypti</name>
    <dbReference type="NCBI Taxonomy" id="648755"/>
    <lineage>
        <taxon>Bacteria</taxon>
        <taxon>Bacillati</taxon>
        <taxon>Actinomycetota</taxon>
        <taxon>Actinomycetes</taxon>
        <taxon>Pseudonocardiales</taxon>
        <taxon>Pseudonocardiaceae</taxon>
        <taxon>Pseudonocardia</taxon>
    </lineage>
</organism>
<protein>
    <submittedName>
        <fullName evidence="1">Uncharacterized protein</fullName>
    </submittedName>
</protein>
<dbReference type="EMBL" id="BAABJP010000020">
    <property type="protein sequence ID" value="GAA5160643.1"/>
    <property type="molecule type" value="Genomic_DNA"/>
</dbReference>
<keyword evidence="2" id="KW-1185">Reference proteome</keyword>
<accession>A0ABP9QEN9</accession>
<gene>
    <name evidence="1" type="ORF">GCM10023321_43700</name>
</gene>
<comment type="caution">
    <text evidence="1">The sequence shown here is derived from an EMBL/GenBank/DDBJ whole genome shotgun (WGS) entry which is preliminary data.</text>
</comment>
<evidence type="ECO:0000313" key="2">
    <source>
        <dbReference type="Proteomes" id="UP001428817"/>
    </source>
</evidence>
<sequence length="86" mass="9582">MLRGRERPFSVSYGQVKGPSHGVLVAHLHAELQLPIRRRTSSRDAAVSRGPLFDNPRRVVIDINLVAVFGAWEVREDLRSGGRVPV</sequence>
<name>A0ABP9QEN9_9PSEU</name>
<evidence type="ECO:0000313" key="1">
    <source>
        <dbReference type="EMBL" id="GAA5160643.1"/>
    </source>
</evidence>
<proteinExistence type="predicted"/>